<keyword evidence="4" id="KW-0694">RNA-binding</keyword>
<gene>
    <name evidence="7" type="ORF">NEZAVI_LOCUS6419</name>
</gene>
<comment type="subcellular location">
    <subcellularLocation>
        <location evidence="1">Nucleus</location>
    </subcellularLocation>
</comment>
<evidence type="ECO:0000256" key="2">
    <source>
        <dbReference type="ARBA" id="ARBA00009710"/>
    </source>
</evidence>
<dbReference type="InterPro" id="IPR000086">
    <property type="entry name" value="NUDIX_hydrolase_dom"/>
</dbReference>
<proteinExistence type="inferred from homology"/>
<feature type="domain" description="Nudix hydrolase" evidence="6">
    <location>
        <begin position="10"/>
        <end position="135"/>
    </location>
</feature>
<dbReference type="GO" id="GO:0005849">
    <property type="term" value="C:mRNA cleavage factor complex"/>
    <property type="evidence" value="ECO:0007669"/>
    <property type="project" value="InterPro"/>
</dbReference>
<evidence type="ECO:0000256" key="3">
    <source>
        <dbReference type="ARBA" id="ARBA00022664"/>
    </source>
</evidence>
<evidence type="ECO:0000256" key="4">
    <source>
        <dbReference type="ARBA" id="ARBA00022884"/>
    </source>
</evidence>
<dbReference type="FunFam" id="3.90.79.10:FF:000020">
    <property type="entry name" value="Pre-mRNA cleavage factor Im subunit 2"/>
    <property type="match status" value="1"/>
</dbReference>
<comment type="similarity">
    <text evidence="2">Belongs to the Nudix hydrolase family. CPSF5 subfamily.</text>
</comment>
<dbReference type="InterPro" id="IPR016706">
    <property type="entry name" value="Cleav_polyA_spec_factor_su5"/>
</dbReference>
<evidence type="ECO:0000313" key="8">
    <source>
        <dbReference type="Proteomes" id="UP001152798"/>
    </source>
</evidence>
<dbReference type="GO" id="GO:0031124">
    <property type="term" value="P:mRNA 3'-end processing"/>
    <property type="evidence" value="ECO:0007669"/>
    <property type="project" value="InterPro"/>
</dbReference>
<dbReference type="Proteomes" id="UP001152798">
    <property type="component" value="Chromosome 3"/>
</dbReference>
<name>A0A9P0MMA8_NEZVI</name>
<dbReference type="CDD" id="cd18871">
    <property type="entry name" value="NUDIX_Cfim25_Nudt21"/>
    <property type="match status" value="2"/>
</dbReference>
<dbReference type="Pfam" id="PF13869">
    <property type="entry name" value="NUDIX_2"/>
    <property type="match status" value="1"/>
</dbReference>
<keyword evidence="3" id="KW-0507">mRNA processing</keyword>
<sequence>MREEFEKIGMRRSVDGVLLVHKHGIPHILLLQLGNTFFKLPGGELKSGEDEVEGLKRLLTEILGREDGGKQEWIIEDTIGNWWRPNFEPPQYPYIPAHITKPKEHKKLFLVQMSVKALLAVPKNYKIVAAPLFELYDSTQSYGAIISSLPQALCRYPLTNYTFLTKEPLFEKDPSVPARFQRMREEFDKIGIRRSVDGVLLTHKHGIPHIFLLHLGTTFFKLPGGELNAGEDEVEGLKRLLTEILGREDGVKQEWIIEDTIGNWWRPNFEPPQYPYIPPHITKPKEHKKLFLVQLPEKFNSSAFGMLEQAGQNFITVLCPMLLVVRQPVYSYDHG</sequence>
<keyword evidence="5" id="KW-0539">Nucleus</keyword>
<dbReference type="GO" id="GO:0003729">
    <property type="term" value="F:mRNA binding"/>
    <property type="evidence" value="ECO:0007669"/>
    <property type="project" value="InterPro"/>
</dbReference>
<accession>A0A9P0MMA8</accession>
<evidence type="ECO:0000256" key="5">
    <source>
        <dbReference type="ARBA" id="ARBA00023242"/>
    </source>
</evidence>
<dbReference type="AlphaFoldDB" id="A0A9P0MMA8"/>
<evidence type="ECO:0000256" key="1">
    <source>
        <dbReference type="ARBA" id="ARBA00004123"/>
    </source>
</evidence>
<dbReference type="EMBL" id="OV725079">
    <property type="protein sequence ID" value="CAH1396326.1"/>
    <property type="molecule type" value="Genomic_DNA"/>
</dbReference>
<reference evidence="7" key="1">
    <citation type="submission" date="2022-01" db="EMBL/GenBank/DDBJ databases">
        <authorList>
            <person name="King R."/>
        </authorList>
    </citation>
    <scope>NUCLEOTIDE SEQUENCE</scope>
</reference>
<dbReference type="OrthoDB" id="277288at2759"/>
<dbReference type="PANTHER" id="PTHR13047">
    <property type="entry name" value="PRE-MRNA CLEAVAGE FACTOR IM, 25KD SUBUNIT"/>
    <property type="match status" value="1"/>
</dbReference>
<evidence type="ECO:0000313" key="7">
    <source>
        <dbReference type="EMBL" id="CAH1396326.1"/>
    </source>
</evidence>
<dbReference type="PROSITE" id="PS51462">
    <property type="entry name" value="NUDIX"/>
    <property type="match status" value="1"/>
</dbReference>
<protein>
    <recommendedName>
        <fullName evidence="6">Nudix hydrolase domain-containing protein</fullName>
    </recommendedName>
</protein>
<keyword evidence="8" id="KW-1185">Reference proteome</keyword>
<dbReference type="Gene3D" id="3.90.79.10">
    <property type="entry name" value="Nucleoside Triphosphate Pyrophosphohydrolase"/>
    <property type="match status" value="2"/>
</dbReference>
<organism evidence="7 8">
    <name type="scientific">Nezara viridula</name>
    <name type="common">Southern green stink bug</name>
    <name type="synonym">Cimex viridulus</name>
    <dbReference type="NCBI Taxonomy" id="85310"/>
    <lineage>
        <taxon>Eukaryota</taxon>
        <taxon>Metazoa</taxon>
        <taxon>Ecdysozoa</taxon>
        <taxon>Arthropoda</taxon>
        <taxon>Hexapoda</taxon>
        <taxon>Insecta</taxon>
        <taxon>Pterygota</taxon>
        <taxon>Neoptera</taxon>
        <taxon>Paraneoptera</taxon>
        <taxon>Hemiptera</taxon>
        <taxon>Heteroptera</taxon>
        <taxon>Panheteroptera</taxon>
        <taxon>Pentatomomorpha</taxon>
        <taxon>Pentatomoidea</taxon>
        <taxon>Pentatomidae</taxon>
        <taxon>Pentatominae</taxon>
        <taxon>Nezara</taxon>
    </lineage>
</organism>
<evidence type="ECO:0000259" key="6">
    <source>
        <dbReference type="PROSITE" id="PS51462"/>
    </source>
</evidence>